<organism evidence="2 3">
    <name type="scientific">Aldrovandia affinis</name>
    <dbReference type="NCBI Taxonomy" id="143900"/>
    <lineage>
        <taxon>Eukaryota</taxon>
        <taxon>Metazoa</taxon>
        <taxon>Chordata</taxon>
        <taxon>Craniata</taxon>
        <taxon>Vertebrata</taxon>
        <taxon>Euteleostomi</taxon>
        <taxon>Actinopterygii</taxon>
        <taxon>Neopterygii</taxon>
        <taxon>Teleostei</taxon>
        <taxon>Notacanthiformes</taxon>
        <taxon>Halosauridae</taxon>
        <taxon>Aldrovandia</taxon>
    </lineage>
</organism>
<accession>A0AAD7WGH0</accession>
<protein>
    <submittedName>
        <fullName evidence="2">Uncharacterized protein</fullName>
    </submittedName>
</protein>
<dbReference type="AlphaFoldDB" id="A0AAD7WGH0"/>
<evidence type="ECO:0000256" key="1">
    <source>
        <dbReference type="SAM" id="MobiDB-lite"/>
    </source>
</evidence>
<name>A0AAD7WGH0_9TELE</name>
<feature type="region of interest" description="Disordered" evidence="1">
    <location>
        <begin position="27"/>
        <end position="50"/>
    </location>
</feature>
<reference evidence="2" key="1">
    <citation type="journal article" date="2023" name="Science">
        <title>Genome structures resolve the early diversification of teleost fishes.</title>
        <authorList>
            <person name="Parey E."/>
            <person name="Louis A."/>
            <person name="Montfort J."/>
            <person name="Bouchez O."/>
            <person name="Roques C."/>
            <person name="Iampietro C."/>
            <person name="Lluch J."/>
            <person name="Castinel A."/>
            <person name="Donnadieu C."/>
            <person name="Desvignes T."/>
            <person name="Floi Bucao C."/>
            <person name="Jouanno E."/>
            <person name="Wen M."/>
            <person name="Mejri S."/>
            <person name="Dirks R."/>
            <person name="Jansen H."/>
            <person name="Henkel C."/>
            <person name="Chen W.J."/>
            <person name="Zahm M."/>
            <person name="Cabau C."/>
            <person name="Klopp C."/>
            <person name="Thompson A.W."/>
            <person name="Robinson-Rechavi M."/>
            <person name="Braasch I."/>
            <person name="Lecointre G."/>
            <person name="Bobe J."/>
            <person name="Postlethwait J.H."/>
            <person name="Berthelot C."/>
            <person name="Roest Crollius H."/>
            <person name="Guiguen Y."/>
        </authorList>
    </citation>
    <scope>NUCLEOTIDE SEQUENCE</scope>
    <source>
        <strain evidence="2">NC1722</strain>
    </source>
</reference>
<comment type="caution">
    <text evidence="2">The sequence shown here is derived from an EMBL/GenBank/DDBJ whole genome shotgun (WGS) entry which is preliminary data.</text>
</comment>
<proteinExistence type="predicted"/>
<gene>
    <name evidence="2" type="ORF">AAFF_G00021750</name>
</gene>
<sequence length="66" mass="7038">MAQPPTTTTTHPCPHCTRIGGSTSTAICRPTSRRPYGGQSYSTRVTADDDDDDSVLLCTAVLVKEP</sequence>
<keyword evidence="3" id="KW-1185">Reference proteome</keyword>
<dbReference type="EMBL" id="JAINUG010000109">
    <property type="protein sequence ID" value="KAJ8396102.1"/>
    <property type="molecule type" value="Genomic_DNA"/>
</dbReference>
<evidence type="ECO:0000313" key="2">
    <source>
        <dbReference type="EMBL" id="KAJ8396102.1"/>
    </source>
</evidence>
<dbReference type="Proteomes" id="UP001221898">
    <property type="component" value="Unassembled WGS sequence"/>
</dbReference>
<evidence type="ECO:0000313" key="3">
    <source>
        <dbReference type="Proteomes" id="UP001221898"/>
    </source>
</evidence>